<keyword evidence="3" id="KW-1185">Reference proteome</keyword>
<evidence type="ECO:0000256" key="1">
    <source>
        <dbReference type="SAM" id="Phobius"/>
    </source>
</evidence>
<proteinExistence type="predicted"/>
<dbReference type="Pfam" id="PF14316">
    <property type="entry name" value="DUF4381"/>
    <property type="match status" value="1"/>
</dbReference>
<keyword evidence="1" id="KW-0812">Transmembrane</keyword>
<dbReference type="EMBL" id="NMPM01000023">
    <property type="protein sequence ID" value="PAV26453.1"/>
    <property type="molecule type" value="Genomic_DNA"/>
</dbReference>
<sequence>MPEPGGFWPPAPGWWILAVIVVVALVALTWLVQRWIARGRWRRQARRELDALRARAEADNRWFAELNALLKRAARSRDPSLHPDALSGDDWVELLRQTVPQLSDVEVRALVQAAWHPAPDITPSRAAALADTWLRRA</sequence>
<comment type="caution">
    <text evidence="2">The sequence shown here is derived from an EMBL/GenBank/DDBJ whole genome shotgun (WGS) entry which is preliminary data.</text>
</comment>
<keyword evidence="1" id="KW-1133">Transmembrane helix</keyword>
<dbReference type="InterPro" id="IPR025489">
    <property type="entry name" value="DUF4381"/>
</dbReference>
<evidence type="ECO:0000313" key="3">
    <source>
        <dbReference type="Proteomes" id="UP000218332"/>
    </source>
</evidence>
<organism evidence="2 3">
    <name type="scientific">Tamilnaduibacter salinus</name>
    <dbReference type="NCBI Taxonomy" id="1484056"/>
    <lineage>
        <taxon>Bacteria</taxon>
        <taxon>Pseudomonadati</taxon>
        <taxon>Pseudomonadota</taxon>
        <taxon>Gammaproteobacteria</taxon>
        <taxon>Pseudomonadales</taxon>
        <taxon>Marinobacteraceae</taxon>
        <taxon>Tamilnaduibacter</taxon>
    </lineage>
</organism>
<dbReference type="Proteomes" id="UP000218332">
    <property type="component" value="Unassembled WGS sequence"/>
</dbReference>
<accession>A0A2A2I5Z0</accession>
<protein>
    <recommendedName>
        <fullName evidence="4">DUF4381 domain-containing protein</fullName>
    </recommendedName>
</protein>
<gene>
    <name evidence="2" type="ORF">CF392_05815</name>
</gene>
<reference evidence="2 3" key="1">
    <citation type="submission" date="2017-07" db="EMBL/GenBank/DDBJ databases">
        <title>Tamlnaduibacter salinus (Mi-7) genome sequencing.</title>
        <authorList>
            <person name="Verma A."/>
            <person name="Krishnamurthi S."/>
        </authorList>
    </citation>
    <scope>NUCLEOTIDE SEQUENCE [LARGE SCALE GENOMIC DNA]</scope>
    <source>
        <strain evidence="2 3">Mi-7</strain>
    </source>
</reference>
<dbReference type="AlphaFoldDB" id="A0A2A2I5Z0"/>
<feature type="transmembrane region" description="Helical" evidence="1">
    <location>
        <begin position="12"/>
        <end position="32"/>
    </location>
</feature>
<keyword evidence="1" id="KW-0472">Membrane</keyword>
<evidence type="ECO:0000313" key="2">
    <source>
        <dbReference type="EMBL" id="PAV26453.1"/>
    </source>
</evidence>
<name>A0A2A2I5Z0_9GAMM</name>
<evidence type="ECO:0008006" key="4">
    <source>
        <dbReference type="Google" id="ProtNLM"/>
    </source>
</evidence>